<proteinExistence type="predicted"/>
<feature type="region of interest" description="Disordered" evidence="1">
    <location>
        <begin position="180"/>
        <end position="219"/>
    </location>
</feature>
<evidence type="ECO:0000313" key="2">
    <source>
        <dbReference type="EMBL" id="JAD86525.1"/>
    </source>
</evidence>
<organism evidence="2">
    <name type="scientific">Arundo donax</name>
    <name type="common">Giant reed</name>
    <name type="synonym">Donax arundinaceus</name>
    <dbReference type="NCBI Taxonomy" id="35708"/>
    <lineage>
        <taxon>Eukaryota</taxon>
        <taxon>Viridiplantae</taxon>
        <taxon>Streptophyta</taxon>
        <taxon>Embryophyta</taxon>
        <taxon>Tracheophyta</taxon>
        <taxon>Spermatophyta</taxon>
        <taxon>Magnoliopsida</taxon>
        <taxon>Liliopsida</taxon>
        <taxon>Poales</taxon>
        <taxon>Poaceae</taxon>
        <taxon>PACMAD clade</taxon>
        <taxon>Arundinoideae</taxon>
        <taxon>Arundineae</taxon>
        <taxon>Arundo</taxon>
    </lineage>
</organism>
<dbReference type="AlphaFoldDB" id="A0A0A9DLH1"/>
<feature type="compositionally biased region" description="Basic residues" evidence="1">
    <location>
        <begin position="206"/>
        <end position="219"/>
    </location>
</feature>
<feature type="compositionally biased region" description="Gly residues" evidence="1">
    <location>
        <begin position="186"/>
        <end position="196"/>
    </location>
</feature>
<feature type="compositionally biased region" description="Low complexity" evidence="1">
    <location>
        <begin position="1"/>
        <end position="12"/>
    </location>
</feature>
<dbReference type="EMBL" id="GBRH01211370">
    <property type="protein sequence ID" value="JAD86525.1"/>
    <property type="molecule type" value="Transcribed_RNA"/>
</dbReference>
<protein>
    <submittedName>
        <fullName evidence="2">Uncharacterized protein</fullName>
    </submittedName>
</protein>
<reference evidence="2" key="2">
    <citation type="journal article" date="2015" name="Data Brief">
        <title>Shoot transcriptome of the giant reed, Arundo donax.</title>
        <authorList>
            <person name="Barrero R.A."/>
            <person name="Guerrero F.D."/>
            <person name="Moolhuijzen P."/>
            <person name="Goolsby J.A."/>
            <person name="Tidwell J."/>
            <person name="Bellgard S.E."/>
            <person name="Bellgard M.I."/>
        </authorList>
    </citation>
    <scope>NUCLEOTIDE SEQUENCE</scope>
    <source>
        <tissue evidence="2">Shoot tissue taken approximately 20 cm above the soil surface</tissue>
    </source>
</reference>
<evidence type="ECO:0000256" key="1">
    <source>
        <dbReference type="SAM" id="MobiDB-lite"/>
    </source>
</evidence>
<sequence>MATGAAALGRLAAGERERRHVSGAGGSAGGCHGDDEVHESGDDGSVDVPAVSAEVPREHPLEPVPVARAVRGHHLLHGRPEVAVRVGRLERHRHAVAEGRHRLVMAGVRRRLPLEDGAGRRVWLEEEAVVGAEAADDGVGHVVSGRGRGGLRLGGQAVGRAVGVVRARGGVGEGGLARVEEEGRDGLGGGGRGAEGLGPWVLAGRPHPRRWGGGRGRRR</sequence>
<name>A0A0A9DLH1_ARUDO</name>
<accession>A0A0A9DLH1</accession>
<reference evidence="2" key="1">
    <citation type="submission" date="2014-09" db="EMBL/GenBank/DDBJ databases">
        <authorList>
            <person name="Magalhaes I.L.F."/>
            <person name="Oliveira U."/>
            <person name="Santos F.R."/>
            <person name="Vidigal T.H.D.A."/>
            <person name="Brescovit A.D."/>
            <person name="Santos A.J."/>
        </authorList>
    </citation>
    <scope>NUCLEOTIDE SEQUENCE</scope>
    <source>
        <tissue evidence="2">Shoot tissue taken approximately 20 cm above the soil surface</tissue>
    </source>
</reference>
<feature type="region of interest" description="Disordered" evidence="1">
    <location>
        <begin position="1"/>
        <end position="48"/>
    </location>
</feature>
<feature type="compositionally biased region" description="Basic and acidic residues" evidence="1">
    <location>
        <begin position="32"/>
        <end position="41"/>
    </location>
</feature>